<reference evidence="1 2" key="1">
    <citation type="journal article" date="2021" name="bioRxiv">
        <title>The Gossypium anomalum genome as a resource for cotton improvement and evolutionary analysis of hybrid incompatibility.</title>
        <authorList>
            <person name="Grover C.E."/>
            <person name="Yuan D."/>
            <person name="Arick M.A."/>
            <person name="Miller E.R."/>
            <person name="Hu G."/>
            <person name="Peterson D.G."/>
            <person name="Wendel J.F."/>
            <person name="Udall J.A."/>
        </authorList>
    </citation>
    <scope>NUCLEOTIDE SEQUENCE [LARGE SCALE GENOMIC DNA]</scope>
    <source>
        <strain evidence="1">JFW-Udall</strain>
        <tissue evidence="1">Leaf</tissue>
    </source>
</reference>
<keyword evidence="2" id="KW-1185">Reference proteome</keyword>
<name>A0A8J6D6Y3_9ROSI</name>
<gene>
    <name evidence="1" type="ORF">CXB51_007514</name>
</gene>
<dbReference type="EMBL" id="JAHUZN010000004">
    <property type="protein sequence ID" value="KAG8495950.1"/>
    <property type="molecule type" value="Genomic_DNA"/>
</dbReference>
<dbReference type="OrthoDB" id="1721053at2759"/>
<accession>A0A8J6D6Y3</accession>
<dbReference type="PANTHER" id="PTHR38146">
    <property type="entry name" value="30S RIBOSOMAL PROTEIN S12, CHLOROPLASTIC"/>
    <property type="match status" value="1"/>
</dbReference>
<evidence type="ECO:0000313" key="1">
    <source>
        <dbReference type="EMBL" id="KAG8495950.1"/>
    </source>
</evidence>
<protein>
    <submittedName>
        <fullName evidence="1">Uncharacterized protein</fullName>
    </submittedName>
</protein>
<organism evidence="1 2">
    <name type="scientific">Gossypium anomalum</name>
    <dbReference type="NCBI Taxonomy" id="47600"/>
    <lineage>
        <taxon>Eukaryota</taxon>
        <taxon>Viridiplantae</taxon>
        <taxon>Streptophyta</taxon>
        <taxon>Embryophyta</taxon>
        <taxon>Tracheophyta</taxon>
        <taxon>Spermatophyta</taxon>
        <taxon>Magnoliopsida</taxon>
        <taxon>eudicotyledons</taxon>
        <taxon>Gunneridae</taxon>
        <taxon>Pentapetalae</taxon>
        <taxon>rosids</taxon>
        <taxon>malvids</taxon>
        <taxon>Malvales</taxon>
        <taxon>Malvaceae</taxon>
        <taxon>Malvoideae</taxon>
        <taxon>Gossypium</taxon>
    </lineage>
</organism>
<proteinExistence type="predicted"/>
<comment type="caution">
    <text evidence="1">The sequence shown here is derived from an EMBL/GenBank/DDBJ whole genome shotgun (WGS) entry which is preliminary data.</text>
</comment>
<dbReference type="Proteomes" id="UP000701853">
    <property type="component" value="Chromosome 4"/>
</dbReference>
<dbReference type="AlphaFoldDB" id="A0A8J6D6Y3"/>
<dbReference type="PANTHER" id="PTHR38146:SF9">
    <property type="entry name" value="UNKNOW PROTEIN"/>
    <property type="match status" value="1"/>
</dbReference>
<sequence length="55" mass="6126">MLADAYSPDTIIASSPEKEVHNPWAFYLHAALLHQAFANYGKFPIADSHRSLGRV</sequence>
<evidence type="ECO:0000313" key="2">
    <source>
        <dbReference type="Proteomes" id="UP000701853"/>
    </source>
</evidence>